<organism evidence="5 6">
    <name type="scientific">Microcoleus asticus IPMA8</name>
    <dbReference type="NCBI Taxonomy" id="2563858"/>
    <lineage>
        <taxon>Bacteria</taxon>
        <taxon>Bacillati</taxon>
        <taxon>Cyanobacteriota</taxon>
        <taxon>Cyanophyceae</taxon>
        <taxon>Oscillatoriophycideae</taxon>
        <taxon>Oscillatoriales</taxon>
        <taxon>Microcoleaceae</taxon>
        <taxon>Microcoleus</taxon>
        <taxon>Microcoleus asticus</taxon>
    </lineage>
</organism>
<dbReference type="EMBL" id="SRRZ01000062">
    <property type="protein sequence ID" value="NQE35722.1"/>
    <property type="molecule type" value="Genomic_DNA"/>
</dbReference>
<dbReference type="SUPFAM" id="SSF63411">
    <property type="entry name" value="LuxS/MPP-like metallohydrolase"/>
    <property type="match status" value="2"/>
</dbReference>
<dbReference type="InterPro" id="IPR007863">
    <property type="entry name" value="Peptidase_M16_C"/>
</dbReference>
<evidence type="ECO:0000259" key="3">
    <source>
        <dbReference type="Pfam" id="PF00675"/>
    </source>
</evidence>
<dbReference type="InterPro" id="IPR001431">
    <property type="entry name" value="Pept_M16_Zn_BS"/>
</dbReference>
<dbReference type="Proteomes" id="UP000702425">
    <property type="component" value="Unassembled WGS sequence"/>
</dbReference>
<proteinExistence type="inferred from homology"/>
<feature type="domain" description="Peptidase M16 C-terminal" evidence="4">
    <location>
        <begin position="201"/>
        <end position="393"/>
    </location>
</feature>
<dbReference type="EC" id="3.4.24.-" evidence="5"/>
<dbReference type="InterPro" id="IPR011249">
    <property type="entry name" value="Metalloenz_LuxS/M16"/>
</dbReference>
<dbReference type="PANTHER" id="PTHR11851">
    <property type="entry name" value="METALLOPROTEASE"/>
    <property type="match status" value="1"/>
</dbReference>
<gene>
    <name evidence="5" type="ORF">E5S67_03457</name>
</gene>
<evidence type="ECO:0000313" key="6">
    <source>
        <dbReference type="Proteomes" id="UP000702425"/>
    </source>
</evidence>
<keyword evidence="5" id="KW-0378">Hydrolase</keyword>
<dbReference type="Gene3D" id="3.30.830.10">
    <property type="entry name" value="Metalloenzyme, LuxS/M16 peptidase-like"/>
    <property type="match status" value="2"/>
</dbReference>
<dbReference type="InterPro" id="IPR011765">
    <property type="entry name" value="Pept_M16_N"/>
</dbReference>
<dbReference type="GO" id="GO:0006508">
    <property type="term" value="P:proteolysis"/>
    <property type="evidence" value="ECO:0007669"/>
    <property type="project" value="UniProtKB-KW"/>
</dbReference>
<keyword evidence="5" id="KW-0645">Protease</keyword>
<sequence>MPELFLKDPLRYREQDKFKSTMTSTLLKTSHRSPLNAPTVRHFPNGLTVIAEHLPVDAVNLSVWLNLGSAVEPDDINGMAHFLEHMIFKGTPSIPSGEFERAIEQRGAVTNAATSQDYTNYYITTAPKDFAELAPLQVDVLLNASIPDDAFDRERLVVLEEIRRSEDNPRRRTYQRSMELAFEVLPYKRPVLGPTAVIEQLTAQQMRDFHSSRYQPGAMTAVAVGNLPVDRLIEIVADSFAAKSTAQNNKINVPHVGNFHPEPQTLNYGQESPFTETVRREFVDSALQQARLIVMWRVPGFMEMSETYALDVLATILGHGRTTRLVHDLREEKGLVSSISVSNMTQRLGGVFSISAQLPTENLPAVEAAIVQHIRTLQTELVTDAEISRIRTQVANRFIFGNETPSDRASLYGYYQSMLGDIAPALNYAACIQAQTAQDLREAAVKYLSPDAMGVVVIRPDEA</sequence>
<evidence type="ECO:0000313" key="5">
    <source>
        <dbReference type="EMBL" id="NQE35722.1"/>
    </source>
</evidence>
<comment type="caution">
    <text evidence="5">The sequence shown here is derived from an EMBL/GenBank/DDBJ whole genome shotgun (WGS) entry which is preliminary data.</text>
</comment>
<feature type="domain" description="Peptidase M16 N-terminal" evidence="3">
    <location>
        <begin position="49"/>
        <end position="194"/>
    </location>
</feature>
<dbReference type="PANTHER" id="PTHR11851:SF49">
    <property type="entry name" value="MITOCHONDRIAL-PROCESSING PEPTIDASE SUBUNIT ALPHA"/>
    <property type="match status" value="1"/>
</dbReference>
<evidence type="ECO:0000259" key="4">
    <source>
        <dbReference type="Pfam" id="PF05193"/>
    </source>
</evidence>
<dbReference type="InterPro" id="IPR050361">
    <property type="entry name" value="MPP/UQCRC_Complex"/>
</dbReference>
<accession>A0ABX2CZA9</accession>
<reference evidence="5 6" key="1">
    <citation type="journal article" date="2020" name="Sci. Rep.">
        <title>A novel cyanobacterial geosmin producer, revising GeoA distribution and dispersion patterns in Bacteria.</title>
        <authorList>
            <person name="Churro C."/>
            <person name="Semedo-Aguiar A.P."/>
            <person name="Silva A.D."/>
            <person name="Pereira-Leal J.B."/>
            <person name="Leite R.B."/>
        </authorList>
    </citation>
    <scope>NUCLEOTIDE SEQUENCE [LARGE SCALE GENOMIC DNA]</scope>
    <source>
        <strain evidence="5 6">IPMA8</strain>
    </source>
</reference>
<name>A0ABX2CZA9_9CYAN</name>
<keyword evidence="6" id="KW-1185">Reference proteome</keyword>
<dbReference type="Pfam" id="PF00675">
    <property type="entry name" value="Peptidase_M16"/>
    <property type="match status" value="1"/>
</dbReference>
<evidence type="ECO:0000256" key="1">
    <source>
        <dbReference type="ARBA" id="ARBA00007261"/>
    </source>
</evidence>
<comment type="similarity">
    <text evidence="1 2">Belongs to the peptidase M16 family.</text>
</comment>
<protein>
    <submittedName>
        <fullName evidence="5">Zinc protease</fullName>
        <ecNumber evidence="5">3.4.24.-</ecNumber>
    </submittedName>
</protein>
<dbReference type="GO" id="GO:0008233">
    <property type="term" value="F:peptidase activity"/>
    <property type="evidence" value="ECO:0007669"/>
    <property type="project" value="UniProtKB-KW"/>
</dbReference>
<dbReference type="PROSITE" id="PS00143">
    <property type="entry name" value="INSULINASE"/>
    <property type="match status" value="1"/>
</dbReference>
<dbReference type="Pfam" id="PF05193">
    <property type="entry name" value="Peptidase_M16_C"/>
    <property type="match status" value="1"/>
</dbReference>
<evidence type="ECO:0000256" key="2">
    <source>
        <dbReference type="RuleBase" id="RU004447"/>
    </source>
</evidence>